<gene>
    <name evidence="6" type="ORF">IRI77_19095</name>
</gene>
<dbReference type="PANTHER" id="PTHR36842">
    <property type="entry name" value="PROTEIN TOLB HOMOLOG"/>
    <property type="match status" value="1"/>
</dbReference>
<feature type="transmembrane region" description="Helical" evidence="4">
    <location>
        <begin position="149"/>
        <end position="170"/>
    </location>
</feature>
<sequence length="714" mass="78037">MNLNGNVLERRRIYKFGAFGLDASAKILLREGEPLHLTRKAAETLLILVEQSPQVVTKEELIAAIWPDRVVDEANLAQNIAVVRKALNVEKGAAGYIETFAGRGYRILGPVTCHEEPARSSELHPPVLTEPELAVPTTPGQRPSKDRRVFWWTLGPALAGVLILAVFLLWPQPAPVPPHITPVTRLGGKEYQPSISPDGTTVAYLWEQGVGKPAQIWIQPAGGAPRLLSAAPGSYSSPTWAPDGRSIACLRFRESAGELVVLPVNGGAERVITPVLATRYGLSNPHLAWSPRGDTIAMDDAVNQSQPLGIFLVSVGTGQKSRLTQPEDLIIGDIDPRFSPDGSNVSFVRAYHRAYQELFSVPTTGGEPRKLTSDIREISAQGWSSDNRTIFFASNRGGEFRIWRLEPGHAPVPTGVYAEFPIQFSFSLKTHSLIYTVVQSDPNIWRLSVNAPHTWTRLIASTGQDASPQYSPDGARVAFRTDRTGEEQIWVSLADGSGPVQVTQGKLRPSVARWAPDGKSLIFNNSKTKELFVAREENGSWQVKPFGEIGVHPVYSPDGQWIYAGLDDSMVKFPAAGGKGQTVLQTRGLSLDIAPDGKALYFVREPADTQLWTGDLQSGKVSRVLEGLVPYCTSCWAVDTNGVYYLGVRTNNSSLQSIYFLDFKTHTARLVADYPEPILPIGIGPFSLSRDGKSLLTVRLDPSNSDLLRADVFP</sequence>
<dbReference type="SUPFAM" id="SSF69304">
    <property type="entry name" value="Tricorn protease N-terminal domain"/>
    <property type="match status" value="1"/>
</dbReference>
<protein>
    <submittedName>
        <fullName evidence="6">PD40 domain-containing protein</fullName>
    </submittedName>
</protein>
<dbReference type="Gene3D" id="2.120.10.30">
    <property type="entry name" value="TolB, C-terminal domain"/>
    <property type="match status" value="3"/>
</dbReference>
<dbReference type="Pfam" id="PF00486">
    <property type="entry name" value="Trans_reg_C"/>
    <property type="match status" value="1"/>
</dbReference>
<dbReference type="AlphaFoldDB" id="A0A7S7NJW4"/>
<dbReference type="InterPro" id="IPR011042">
    <property type="entry name" value="6-blade_b-propeller_TolB-like"/>
</dbReference>
<dbReference type="GO" id="GO:0003677">
    <property type="term" value="F:DNA binding"/>
    <property type="evidence" value="ECO:0007669"/>
    <property type="project" value="UniProtKB-UniRule"/>
</dbReference>
<evidence type="ECO:0000256" key="2">
    <source>
        <dbReference type="ARBA" id="ARBA00023125"/>
    </source>
</evidence>
<comment type="similarity">
    <text evidence="1">Belongs to the TolB family.</text>
</comment>
<dbReference type="InterPro" id="IPR001867">
    <property type="entry name" value="OmpR/PhoB-type_DNA-bd"/>
</dbReference>
<accession>A0A7S7NJW4</accession>
<dbReference type="Gene3D" id="1.10.10.10">
    <property type="entry name" value="Winged helix-like DNA-binding domain superfamily/Winged helix DNA-binding domain"/>
    <property type="match status" value="1"/>
</dbReference>
<evidence type="ECO:0000256" key="1">
    <source>
        <dbReference type="ARBA" id="ARBA00009820"/>
    </source>
</evidence>
<dbReference type="RefSeq" id="WP_194446635.1">
    <property type="nucleotide sequence ID" value="NZ_CP063849.1"/>
</dbReference>
<name>A0A7S7NJW4_PALFE</name>
<feature type="domain" description="OmpR/PhoB-type" evidence="5">
    <location>
        <begin position="11"/>
        <end position="109"/>
    </location>
</feature>
<evidence type="ECO:0000313" key="6">
    <source>
        <dbReference type="EMBL" id="QOY84965.1"/>
    </source>
</evidence>
<dbReference type="PANTHER" id="PTHR36842:SF1">
    <property type="entry name" value="PROTEIN TOLB"/>
    <property type="match status" value="1"/>
</dbReference>
<keyword evidence="2 3" id="KW-0238">DNA-binding</keyword>
<dbReference type="GO" id="GO:0000160">
    <property type="term" value="P:phosphorelay signal transduction system"/>
    <property type="evidence" value="ECO:0007669"/>
    <property type="project" value="InterPro"/>
</dbReference>
<evidence type="ECO:0000256" key="4">
    <source>
        <dbReference type="SAM" id="Phobius"/>
    </source>
</evidence>
<dbReference type="CDD" id="cd00383">
    <property type="entry name" value="trans_reg_C"/>
    <property type="match status" value="1"/>
</dbReference>
<dbReference type="SUPFAM" id="SSF46894">
    <property type="entry name" value="C-terminal effector domain of the bipartite response regulators"/>
    <property type="match status" value="1"/>
</dbReference>
<keyword evidence="7" id="KW-1185">Reference proteome</keyword>
<evidence type="ECO:0000313" key="7">
    <source>
        <dbReference type="Proteomes" id="UP000593892"/>
    </source>
</evidence>
<dbReference type="SMART" id="SM00862">
    <property type="entry name" value="Trans_reg_C"/>
    <property type="match status" value="1"/>
</dbReference>
<dbReference type="Pfam" id="PF07676">
    <property type="entry name" value="PD40"/>
    <property type="match status" value="4"/>
</dbReference>
<reference evidence="6 7" key="1">
    <citation type="submission" date="2020-10" db="EMBL/GenBank/DDBJ databases">
        <title>Complete genome sequence of Paludibaculum fermentans P105T, a facultatively anaerobic acidobacterium capable of dissimilatory Fe(III) reduction.</title>
        <authorList>
            <person name="Dedysh S.N."/>
            <person name="Beletsky A.V."/>
            <person name="Kulichevskaya I.S."/>
            <person name="Mardanov A.V."/>
            <person name="Ravin N.V."/>
        </authorList>
    </citation>
    <scope>NUCLEOTIDE SEQUENCE [LARGE SCALE GENOMIC DNA]</scope>
    <source>
        <strain evidence="6 7">P105</strain>
    </source>
</reference>
<dbReference type="InterPro" id="IPR016032">
    <property type="entry name" value="Sig_transdc_resp-reg_C-effctor"/>
</dbReference>
<dbReference type="EMBL" id="CP063849">
    <property type="protein sequence ID" value="QOY84965.1"/>
    <property type="molecule type" value="Genomic_DNA"/>
</dbReference>
<dbReference type="InterPro" id="IPR011659">
    <property type="entry name" value="WD40"/>
</dbReference>
<dbReference type="InterPro" id="IPR036388">
    <property type="entry name" value="WH-like_DNA-bd_sf"/>
</dbReference>
<dbReference type="KEGG" id="pfer:IRI77_19095"/>
<organism evidence="6 7">
    <name type="scientific">Paludibaculum fermentans</name>
    <dbReference type="NCBI Taxonomy" id="1473598"/>
    <lineage>
        <taxon>Bacteria</taxon>
        <taxon>Pseudomonadati</taxon>
        <taxon>Acidobacteriota</taxon>
        <taxon>Terriglobia</taxon>
        <taxon>Bryobacterales</taxon>
        <taxon>Bryobacteraceae</taxon>
        <taxon>Paludibaculum</taxon>
    </lineage>
</organism>
<keyword evidence="4" id="KW-0812">Transmembrane</keyword>
<keyword evidence="4" id="KW-1133">Transmembrane helix</keyword>
<dbReference type="Proteomes" id="UP000593892">
    <property type="component" value="Chromosome"/>
</dbReference>
<dbReference type="PROSITE" id="PS51755">
    <property type="entry name" value="OMPR_PHOB"/>
    <property type="match status" value="1"/>
</dbReference>
<proteinExistence type="inferred from homology"/>
<dbReference type="SUPFAM" id="SSF82171">
    <property type="entry name" value="DPP6 N-terminal domain-like"/>
    <property type="match status" value="2"/>
</dbReference>
<keyword evidence="4" id="KW-0472">Membrane</keyword>
<dbReference type="GO" id="GO:0006355">
    <property type="term" value="P:regulation of DNA-templated transcription"/>
    <property type="evidence" value="ECO:0007669"/>
    <property type="project" value="InterPro"/>
</dbReference>
<evidence type="ECO:0000256" key="3">
    <source>
        <dbReference type="PROSITE-ProRule" id="PRU01091"/>
    </source>
</evidence>
<evidence type="ECO:0000259" key="5">
    <source>
        <dbReference type="PROSITE" id="PS51755"/>
    </source>
</evidence>
<feature type="DNA-binding region" description="OmpR/PhoB-type" evidence="3">
    <location>
        <begin position="11"/>
        <end position="109"/>
    </location>
</feature>